<dbReference type="InterPro" id="IPR008538">
    <property type="entry name" value="Uma2"/>
</dbReference>
<dbReference type="Gene3D" id="3.90.1570.10">
    <property type="entry name" value="tt1808, chain A"/>
    <property type="match status" value="1"/>
</dbReference>
<dbReference type="PANTHER" id="PTHR47152">
    <property type="entry name" value="SLR2084 PROTEIN-RELATED"/>
    <property type="match status" value="1"/>
</dbReference>
<keyword evidence="2" id="KW-0378">Hydrolase</keyword>
<dbReference type="Pfam" id="PF05685">
    <property type="entry name" value="Uma2"/>
    <property type="match status" value="1"/>
</dbReference>
<name>A0A977L282_9CYAN</name>
<dbReference type="KEGG" id="wna:KA717_17680"/>
<dbReference type="InterPro" id="IPR011335">
    <property type="entry name" value="Restrct_endonuc-II-like"/>
</dbReference>
<dbReference type="EMBL" id="CP073041">
    <property type="protein sequence ID" value="UXE64173.1"/>
    <property type="molecule type" value="Genomic_DNA"/>
</dbReference>
<gene>
    <name evidence="2" type="ORF">KA717_17680</name>
</gene>
<dbReference type="SUPFAM" id="SSF52980">
    <property type="entry name" value="Restriction endonuclease-like"/>
    <property type="match status" value="1"/>
</dbReference>
<dbReference type="InterPro" id="IPR012296">
    <property type="entry name" value="Nuclease_put_TT1808"/>
</dbReference>
<dbReference type="GO" id="GO:0004519">
    <property type="term" value="F:endonuclease activity"/>
    <property type="evidence" value="ECO:0007669"/>
    <property type="project" value="UniProtKB-KW"/>
</dbReference>
<dbReference type="Proteomes" id="UP001065613">
    <property type="component" value="Chromosome"/>
</dbReference>
<feature type="domain" description="Putative restriction endonuclease" evidence="1">
    <location>
        <begin position="25"/>
        <end position="191"/>
    </location>
</feature>
<keyword evidence="2" id="KW-0540">Nuclease</keyword>
<dbReference type="AlphaFoldDB" id="A0A977L282"/>
<proteinExistence type="predicted"/>
<dbReference type="CDD" id="cd06260">
    <property type="entry name" value="DUF820-like"/>
    <property type="match status" value="1"/>
</dbReference>
<dbReference type="PANTHER" id="PTHR47152:SF1">
    <property type="entry name" value="SLL1186 PROTEIN"/>
    <property type="match status" value="1"/>
</dbReference>
<evidence type="ECO:0000259" key="1">
    <source>
        <dbReference type="Pfam" id="PF05685"/>
    </source>
</evidence>
<evidence type="ECO:0000313" key="2">
    <source>
        <dbReference type="EMBL" id="UXE64173.1"/>
    </source>
</evidence>
<sequence>MLITVSPETLSLEPGSEIILRHQTWEDYEDLLAIRQDKNLPKLYFNAQTQEIRLMSPLASHGKRVDTLRDLVKALLHFEGKDWECFDPITLKQLKRAGVEPDTCFYIENRQAILGKERINLTVDPPPDLAIEVDFTSITNLGSYTPLAIPELWIYSPGDLKIYIFENNDYQEKNHSNLFKNWDIKTLLPKYVELAWFKGSSVALREFEEDIALY</sequence>
<protein>
    <submittedName>
        <fullName evidence="2">Uma2 family endonuclease</fullName>
    </submittedName>
</protein>
<reference evidence="2" key="1">
    <citation type="submission" date="2021-04" db="EMBL/GenBank/DDBJ databases">
        <title>Genome sequence of Woronichinia naegeliana from Washington state freshwater lake bloom.</title>
        <authorList>
            <person name="Dreher T.W."/>
        </authorList>
    </citation>
    <scope>NUCLEOTIDE SEQUENCE</scope>
    <source>
        <strain evidence="2">WA131</strain>
    </source>
</reference>
<accession>A0A977L282</accession>
<keyword evidence="2" id="KW-0255">Endonuclease</keyword>
<organism evidence="2">
    <name type="scientific">Woronichinia naegeliana WA131</name>
    <dbReference type="NCBI Taxonomy" id="2824559"/>
    <lineage>
        <taxon>Bacteria</taxon>
        <taxon>Bacillati</taxon>
        <taxon>Cyanobacteriota</taxon>
        <taxon>Cyanophyceae</taxon>
        <taxon>Synechococcales</taxon>
        <taxon>Coelosphaeriaceae</taxon>
        <taxon>Woronichinia</taxon>
    </lineage>
</organism>